<dbReference type="Pfam" id="PF02595">
    <property type="entry name" value="Gly_kinase"/>
    <property type="match status" value="1"/>
</dbReference>
<sequence length="407" mass="40056">MRVLVVGSPGPTLPDAAWLPVPGPRGPRSRWGVAGDVPSSQDVARSWRQSSGAGTEAITLAAVGQPFLDAVSRVAPEALAGVVEVPDGADVPVALRRSRVTGTVYADASQLPAERGAAREAGTDARGASWRDAPRSSGAVGRLVALAVDAARASDGRPGRVVLATGGARSHDAGAGMVRVLAGEVADGGGVGAGRADAAHELRAARDALGGARLVAAVATDVPLLGLHGASATLADHGVDGAVAQDLERELGAVAARTAAAVDGIAPGGAGSVVGRDLLARADARLAGLPGAGSGGGLGFAVAALGGQLTPALHVLAHDVGLDALLADADLAVVVTAEVGAHELGEGAVREVAARAAQHAVPVIALARTVVAGRREQAAAGLSGTYAWGGDDPHALVDRVARTWARG</sequence>
<dbReference type="Proteomes" id="UP000610846">
    <property type="component" value="Unassembled WGS sequence"/>
</dbReference>
<keyword evidence="1" id="KW-0808">Transferase</keyword>
<reference evidence="1" key="2">
    <citation type="submission" date="2020-09" db="EMBL/GenBank/DDBJ databases">
        <authorList>
            <person name="Yu Y."/>
        </authorList>
    </citation>
    <scope>NUCLEOTIDE SEQUENCE</scope>
    <source>
        <strain evidence="1">KCTC 49039</strain>
    </source>
</reference>
<dbReference type="InterPro" id="IPR018193">
    <property type="entry name" value="Glyc_kinase_flavodox-like_fold"/>
</dbReference>
<accession>A0A927G6A4</accession>
<dbReference type="InterPro" id="IPR004381">
    <property type="entry name" value="Glycerate_kinase"/>
</dbReference>
<protein>
    <submittedName>
        <fullName evidence="1">Glycerate kinase</fullName>
    </submittedName>
</protein>
<dbReference type="SUPFAM" id="SSF110738">
    <property type="entry name" value="Glycerate kinase I"/>
    <property type="match status" value="1"/>
</dbReference>
<comment type="caution">
    <text evidence="1">The sequence shown here is derived from an EMBL/GenBank/DDBJ whole genome shotgun (WGS) entry which is preliminary data.</text>
</comment>
<organism evidence="1 2">
    <name type="scientific">Cellulosimicrobium arenosum</name>
    <dbReference type="NCBI Taxonomy" id="2708133"/>
    <lineage>
        <taxon>Bacteria</taxon>
        <taxon>Bacillati</taxon>
        <taxon>Actinomycetota</taxon>
        <taxon>Actinomycetes</taxon>
        <taxon>Micrococcales</taxon>
        <taxon>Promicromonosporaceae</taxon>
        <taxon>Cellulosimicrobium</taxon>
    </lineage>
</organism>
<dbReference type="InterPro" id="IPR036129">
    <property type="entry name" value="Glycerate_kinase_sf"/>
</dbReference>
<keyword evidence="2" id="KW-1185">Reference proteome</keyword>
<dbReference type="Gene3D" id="3.90.1510.10">
    <property type="entry name" value="Glycerate kinase, domain 2"/>
    <property type="match status" value="1"/>
</dbReference>
<dbReference type="GO" id="GO:0031388">
    <property type="term" value="P:organic acid phosphorylation"/>
    <property type="evidence" value="ECO:0007669"/>
    <property type="project" value="InterPro"/>
</dbReference>
<proteinExistence type="predicted"/>
<name>A0A927G6A4_9MICO</name>
<dbReference type="EMBL" id="JACYHB010000001">
    <property type="protein sequence ID" value="MBD8077555.1"/>
    <property type="molecule type" value="Genomic_DNA"/>
</dbReference>
<reference evidence="1" key="1">
    <citation type="journal article" date="2018" name="Curr. Microbiol.">
        <title>Cellulosimicrobium arenosum sp. nov., Isolated from Marine Sediment Sand.</title>
        <authorList>
            <person name="Oh M."/>
            <person name="Kim J.H."/>
            <person name="Yoon J.H."/>
            <person name="Schumann P."/>
            <person name="Kim W."/>
        </authorList>
    </citation>
    <scope>NUCLEOTIDE SEQUENCE</scope>
    <source>
        <strain evidence="1">KCTC 49039</strain>
    </source>
</reference>
<keyword evidence="1" id="KW-0418">Kinase</keyword>
<evidence type="ECO:0000313" key="1">
    <source>
        <dbReference type="EMBL" id="MBD8077555.1"/>
    </source>
</evidence>
<dbReference type="GO" id="GO:0008887">
    <property type="term" value="F:glycerate kinase activity"/>
    <property type="evidence" value="ECO:0007669"/>
    <property type="project" value="InterPro"/>
</dbReference>
<dbReference type="AlphaFoldDB" id="A0A927G6A4"/>
<gene>
    <name evidence="1" type="ORF">IF651_00575</name>
</gene>
<dbReference type="RefSeq" id="WP_191827147.1">
    <property type="nucleotide sequence ID" value="NZ_JACYHB010000001.1"/>
</dbReference>
<evidence type="ECO:0000313" key="2">
    <source>
        <dbReference type="Proteomes" id="UP000610846"/>
    </source>
</evidence>